<feature type="region of interest" description="Disordered" evidence="6">
    <location>
        <begin position="174"/>
        <end position="193"/>
    </location>
</feature>
<organism evidence="9 10">
    <name type="scientific">Thermus parvatiensis</name>
    <dbReference type="NCBI Taxonomy" id="456163"/>
    <lineage>
        <taxon>Bacteria</taxon>
        <taxon>Thermotogati</taxon>
        <taxon>Deinococcota</taxon>
        <taxon>Deinococci</taxon>
        <taxon>Thermales</taxon>
        <taxon>Thermaceae</taxon>
        <taxon>Thermus</taxon>
    </lineage>
</organism>
<protein>
    <recommendedName>
        <fullName evidence="11">Homoserine kinase</fullName>
    </recommendedName>
</protein>
<dbReference type="PATRIC" id="fig|456163.3.peg.1538"/>
<evidence type="ECO:0008006" key="11">
    <source>
        <dbReference type="Google" id="ProtNLM"/>
    </source>
</evidence>
<dbReference type="Proteomes" id="UP000053186">
    <property type="component" value="Unassembled WGS sequence"/>
</dbReference>
<evidence type="ECO:0000313" key="10">
    <source>
        <dbReference type="Proteomes" id="UP000053186"/>
    </source>
</evidence>
<feature type="compositionally biased region" description="Gly residues" evidence="6">
    <location>
        <begin position="239"/>
        <end position="251"/>
    </location>
</feature>
<dbReference type="GO" id="GO:0005524">
    <property type="term" value="F:ATP binding"/>
    <property type="evidence" value="ECO:0007669"/>
    <property type="project" value="UniProtKB-KW"/>
</dbReference>
<dbReference type="Gene3D" id="3.30.230.10">
    <property type="match status" value="1"/>
</dbReference>
<dbReference type="AlphaFoldDB" id="H7GH50"/>
<dbReference type="PANTHER" id="PTHR20861">
    <property type="entry name" value="HOMOSERINE/4-DIPHOSPHOCYTIDYL-2-C-METHYL-D-ERYTHRITOL KINASE"/>
    <property type="match status" value="1"/>
</dbReference>
<feature type="domain" description="GHMP kinase N-terminal" evidence="7">
    <location>
        <begin position="55"/>
        <end position="137"/>
    </location>
</feature>
<evidence type="ECO:0000256" key="2">
    <source>
        <dbReference type="ARBA" id="ARBA00022679"/>
    </source>
</evidence>
<feature type="domain" description="PatA-like N-terminal" evidence="8">
    <location>
        <begin position="290"/>
        <end position="389"/>
    </location>
</feature>
<proteinExistence type="predicted"/>
<evidence type="ECO:0000256" key="3">
    <source>
        <dbReference type="ARBA" id="ARBA00022741"/>
    </source>
</evidence>
<dbReference type="PROSITE" id="PS00627">
    <property type="entry name" value="GHMP_KINASES_ATP"/>
    <property type="match status" value="1"/>
</dbReference>
<keyword evidence="1" id="KW-0028">Amino-acid biosynthesis</keyword>
<gene>
    <name evidence="9" type="ORF">RLTM_07857</name>
</gene>
<dbReference type="InterPro" id="IPR006203">
    <property type="entry name" value="GHMP_knse_ATP-bd_CS"/>
</dbReference>
<evidence type="ECO:0000313" key="9">
    <source>
        <dbReference type="EMBL" id="EIA38833.1"/>
    </source>
</evidence>
<name>H7GH50_9DEIN</name>
<dbReference type="InterPro" id="IPR006204">
    <property type="entry name" value="GHMP_kinase_N_dom"/>
</dbReference>
<reference evidence="9 10" key="1">
    <citation type="journal article" date="2012" name="J. Bacteriol.">
        <title>Draft genome sequence of Thermus sp. strain RL, isolated from a hot water spring located atop the Himalayan ranges at Manikaran, India.</title>
        <authorList>
            <person name="Dwivedi V."/>
            <person name="Sangwan N."/>
            <person name="Nigam A."/>
            <person name="Garg N."/>
            <person name="Niharika N."/>
            <person name="Khurana P."/>
            <person name="Khurana J.P."/>
            <person name="Lal R."/>
        </authorList>
    </citation>
    <scope>NUCLEOTIDE SEQUENCE [LARGE SCALE GENOMIC DNA]</scope>
    <source>
        <strain evidence="9 10">RL</strain>
    </source>
</reference>
<feature type="compositionally biased region" description="Gly residues" evidence="6">
    <location>
        <begin position="174"/>
        <end position="184"/>
    </location>
</feature>
<evidence type="ECO:0000256" key="6">
    <source>
        <dbReference type="SAM" id="MobiDB-lite"/>
    </source>
</evidence>
<dbReference type="InterPro" id="IPR014721">
    <property type="entry name" value="Ribsml_uS5_D2-typ_fold_subgr"/>
</dbReference>
<comment type="caution">
    <text evidence="9">The sequence shown here is derived from an EMBL/GenBank/DDBJ whole genome shotgun (WGS) entry which is preliminary data.</text>
</comment>
<feature type="compositionally biased region" description="Pro residues" evidence="6">
    <location>
        <begin position="214"/>
        <end position="223"/>
    </location>
</feature>
<evidence type="ECO:0000256" key="4">
    <source>
        <dbReference type="ARBA" id="ARBA00022777"/>
    </source>
</evidence>
<keyword evidence="4" id="KW-0418">Kinase</keyword>
<dbReference type="PANTHER" id="PTHR20861:SF1">
    <property type="entry name" value="HOMOSERINE KINASE"/>
    <property type="match status" value="1"/>
</dbReference>
<dbReference type="Pfam" id="PF14332">
    <property type="entry name" value="DUF4388"/>
    <property type="match status" value="1"/>
</dbReference>
<dbReference type="EMBL" id="AIJQ01000013">
    <property type="protein sequence ID" value="EIA38833.1"/>
    <property type="molecule type" value="Genomic_DNA"/>
</dbReference>
<keyword evidence="5" id="KW-0067">ATP-binding</keyword>
<dbReference type="Pfam" id="PF00288">
    <property type="entry name" value="GHMP_kinases_N"/>
    <property type="match status" value="1"/>
</dbReference>
<evidence type="ECO:0000256" key="1">
    <source>
        <dbReference type="ARBA" id="ARBA00022605"/>
    </source>
</evidence>
<dbReference type="InterPro" id="IPR020568">
    <property type="entry name" value="Ribosomal_Su5_D2-typ_SF"/>
</dbReference>
<dbReference type="PRINTS" id="PR00958">
    <property type="entry name" value="HOMSERKINASE"/>
</dbReference>
<keyword evidence="2" id="KW-0808">Transferase</keyword>
<evidence type="ECO:0000256" key="5">
    <source>
        <dbReference type="ARBA" id="ARBA00022840"/>
    </source>
</evidence>
<keyword evidence="10" id="KW-1185">Reference proteome</keyword>
<dbReference type="GO" id="GO:0008652">
    <property type="term" value="P:amino acid biosynthetic process"/>
    <property type="evidence" value="ECO:0007669"/>
    <property type="project" value="UniProtKB-KW"/>
</dbReference>
<dbReference type="GO" id="GO:0016301">
    <property type="term" value="F:kinase activity"/>
    <property type="evidence" value="ECO:0007669"/>
    <property type="project" value="UniProtKB-KW"/>
</dbReference>
<keyword evidence="3" id="KW-0547">Nucleotide-binding</keyword>
<dbReference type="InterPro" id="IPR025497">
    <property type="entry name" value="PatA-like_N"/>
</dbReference>
<evidence type="ECO:0000259" key="8">
    <source>
        <dbReference type="Pfam" id="PF14332"/>
    </source>
</evidence>
<feature type="region of interest" description="Disordered" evidence="6">
    <location>
        <begin position="203"/>
        <end position="275"/>
    </location>
</feature>
<dbReference type="SUPFAM" id="SSF54211">
    <property type="entry name" value="Ribosomal protein S5 domain 2-like"/>
    <property type="match status" value="1"/>
</dbReference>
<sequence length="534" mass="56870">MDLPRLYVPATLANLGSGFDALGVALDLYLEVEAHPAPEDAFLYEGEGHVEGTDNLIHEGYRAGMRALGLEPLPLRVKAFNPIPLARGMGSSSAALVAGVALADRLSGGRLGREGVFRVAAGLEGHPDNVAPAVFGGFVAALSEPPLAIPLPRPEGVRFVLAVPPYEVPTPFGPGGLAPGGAPGGRHLQPGKKRPLARGAFLGEARGPEGGLPRPAPPAPPGLPHARGPGGDRRRARGRGLGGLRGRGGAHPGRPGARRGGSPRDPGPLRLPGPGRAHASIGHRGGILLEGELKAISLTEVLELVHAHRRSGVLEVRTGPLPLTLRFALGEVVGASILDWEGLDALFAFPLHPEEGVFRFVPTRSPEATQALMPFSVLLGEWARVNDEWDRFRTLIDSPSRVLEAIRPGEPYGAFLGGKSVRAAAKAWGVPLIIAMERAYMGVREGDLYPLRRYSWFALRIRHVGRKTKTLEEFGHLAALLDGSRNLGEIVAEGVPLGLVRRYLIRALAQEELTPPGRGWLLRDLLWEAEKEAE</sequence>
<accession>H7GH50</accession>
<evidence type="ECO:0000259" key="7">
    <source>
        <dbReference type="Pfam" id="PF00288"/>
    </source>
</evidence>